<dbReference type="EMBL" id="JAVLVU010000001">
    <property type="protein sequence ID" value="MDT3403569.1"/>
    <property type="molecule type" value="Genomic_DNA"/>
</dbReference>
<name>A0ABU3GUW7_9SPHI</name>
<dbReference type="Gene3D" id="2.60.120.10">
    <property type="entry name" value="Jelly Rolls"/>
    <property type="match status" value="1"/>
</dbReference>
<evidence type="ECO:0000259" key="1">
    <source>
        <dbReference type="PROSITE" id="PS50042"/>
    </source>
</evidence>
<dbReference type="CDD" id="cd00038">
    <property type="entry name" value="CAP_ED"/>
    <property type="match status" value="1"/>
</dbReference>
<comment type="caution">
    <text evidence="2">The sequence shown here is derived from an EMBL/GenBank/DDBJ whole genome shotgun (WGS) entry which is preliminary data.</text>
</comment>
<feature type="domain" description="Cyclic nucleotide-binding" evidence="1">
    <location>
        <begin position="17"/>
        <end position="116"/>
    </location>
</feature>
<dbReference type="SUPFAM" id="SSF51206">
    <property type="entry name" value="cAMP-binding domain-like"/>
    <property type="match status" value="1"/>
</dbReference>
<dbReference type="Pfam" id="PF00027">
    <property type="entry name" value="cNMP_binding"/>
    <property type="match status" value="1"/>
</dbReference>
<proteinExistence type="predicted"/>
<evidence type="ECO:0000313" key="2">
    <source>
        <dbReference type="EMBL" id="MDT3403569.1"/>
    </source>
</evidence>
<protein>
    <submittedName>
        <fullName evidence="2">CRP-like cAMP-binding protein</fullName>
    </submittedName>
</protein>
<organism evidence="2 3">
    <name type="scientific">Mucilaginibacter terrae</name>
    <dbReference type="NCBI Taxonomy" id="1955052"/>
    <lineage>
        <taxon>Bacteria</taxon>
        <taxon>Pseudomonadati</taxon>
        <taxon>Bacteroidota</taxon>
        <taxon>Sphingobacteriia</taxon>
        <taxon>Sphingobacteriales</taxon>
        <taxon>Sphingobacteriaceae</taxon>
        <taxon>Mucilaginibacter</taxon>
    </lineage>
</organism>
<dbReference type="RefSeq" id="WP_311950657.1">
    <property type="nucleotide sequence ID" value="NZ_JAVLVU010000001.1"/>
</dbReference>
<dbReference type="InterPro" id="IPR014710">
    <property type="entry name" value="RmlC-like_jellyroll"/>
</dbReference>
<dbReference type="InterPro" id="IPR018490">
    <property type="entry name" value="cNMP-bd_dom_sf"/>
</dbReference>
<accession>A0ABU3GUW7</accession>
<reference evidence="3" key="1">
    <citation type="submission" date="2023-07" db="EMBL/GenBank/DDBJ databases">
        <title>Functional and genomic diversity of the sorghum phyllosphere microbiome.</title>
        <authorList>
            <person name="Shade A."/>
        </authorList>
    </citation>
    <scope>NUCLEOTIDE SEQUENCE [LARGE SCALE GENOMIC DNA]</scope>
    <source>
        <strain evidence="3">SORGH_AS_0422</strain>
    </source>
</reference>
<dbReference type="Proteomes" id="UP001258315">
    <property type="component" value="Unassembled WGS sequence"/>
</dbReference>
<dbReference type="PROSITE" id="PS50042">
    <property type="entry name" value="CNMP_BINDING_3"/>
    <property type="match status" value="1"/>
</dbReference>
<sequence length="196" mass="22818">MYEALYHYIENYSSLTLNNDDRALIRDSFKHKRLRKKQYYLQEGDVNKYIGFVIKGALRMYSVDSKGHEHIVRFSLENWWVGDYESYMMLTPSKFNIDAVEDAELLMISNTQSEELQGKVPAFAGMIRELDKRANIATQNRVHAAISLTAEERYQQLQETYPGFLQRFPQNMIASYLGISPETLSRIRKSSVVGKK</sequence>
<gene>
    <name evidence="2" type="ORF">QE417_002641</name>
</gene>
<keyword evidence="3" id="KW-1185">Reference proteome</keyword>
<dbReference type="InterPro" id="IPR000595">
    <property type="entry name" value="cNMP-bd_dom"/>
</dbReference>
<evidence type="ECO:0000313" key="3">
    <source>
        <dbReference type="Proteomes" id="UP001258315"/>
    </source>
</evidence>